<name>A0A852M466_9AVES</name>
<dbReference type="InterPro" id="IPR003598">
    <property type="entry name" value="Ig_sub2"/>
</dbReference>
<proteinExistence type="predicted"/>
<dbReference type="SMART" id="SM00408">
    <property type="entry name" value="IGc2"/>
    <property type="match status" value="5"/>
</dbReference>
<feature type="domain" description="Ig-like" evidence="2">
    <location>
        <begin position="2"/>
        <end position="82"/>
    </location>
</feature>
<comment type="caution">
    <text evidence="3">The sequence shown here is derived from an EMBL/GenBank/DDBJ whole genome shotgun (WGS) entry which is preliminary data.</text>
</comment>
<dbReference type="PANTHER" id="PTHR47243">
    <property type="entry name" value="SIALOADHESIN"/>
    <property type="match status" value="1"/>
</dbReference>
<feature type="domain" description="Ig-like" evidence="2">
    <location>
        <begin position="87"/>
        <end position="167"/>
    </location>
</feature>
<evidence type="ECO:0000313" key="4">
    <source>
        <dbReference type="Proteomes" id="UP000632886"/>
    </source>
</evidence>
<feature type="domain" description="Ig-like" evidence="2">
    <location>
        <begin position="394"/>
        <end position="488"/>
    </location>
</feature>
<evidence type="ECO:0000313" key="3">
    <source>
        <dbReference type="EMBL" id="NXX98279.1"/>
    </source>
</evidence>
<dbReference type="GO" id="GO:0046790">
    <property type="term" value="F:virion binding"/>
    <property type="evidence" value="ECO:0007669"/>
    <property type="project" value="TreeGrafter"/>
</dbReference>
<dbReference type="Gene3D" id="2.60.40.10">
    <property type="entry name" value="Immunoglobulins"/>
    <property type="match status" value="5"/>
</dbReference>
<dbReference type="InterPro" id="IPR036179">
    <property type="entry name" value="Ig-like_dom_sf"/>
</dbReference>
<evidence type="ECO:0000259" key="2">
    <source>
        <dbReference type="PROSITE" id="PS50835"/>
    </source>
</evidence>
<feature type="non-terminal residue" evidence="3">
    <location>
        <position position="524"/>
    </location>
</feature>
<dbReference type="Proteomes" id="UP000632886">
    <property type="component" value="Unassembled WGS sequence"/>
</dbReference>
<keyword evidence="1" id="KW-1133">Transmembrane helix</keyword>
<feature type="non-terminal residue" evidence="3">
    <location>
        <position position="1"/>
    </location>
</feature>
<keyword evidence="1" id="KW-0812">Transmembrane</keyword>
<dbReference type="CDD" id="cd00096">
    <property type="entry name" value="Ig"/>
    <property type="match status" value="1"/>
</dbReference>
<reference evidence="3 4" key="1">
    <citation type="submission" date="2020-02" db="EMBL/GenBank/DDBJ databases">
        <title>Bird 10,000 Genomes (B10K) Project - Family phase.</title>
        <authorList>
            <person name="Zhang G."/>
        </authorList>
    </citation>
    <scope>NUCLEOTIDE SEQUENCE [LARGE SCALE GENOMIC DNA]</scope>
    <source>
        <strain evidence="3">B10K-DU-017-21</strain>
    </source>
</reference>
<dbReference type="PROSITE" id="PS50835">
    <property type="entry name" value="IG_LIKE"/>
    <property type="match status" value="5"/>
</dbReference>
<feature type="domain" description="Ig-like" evidence="2">
    <location>
        <begin position="284"/>
        <end position="365"/>
    </location>
</feature>
<sequence length="524" mass="55876">PPRNLRMKAFMESSEGSAVILLCTVESNPLSEITLLKGGQLVASSLPARRDHPGESHIPPAPNTLRLELWEAAEEDEGEYECWARSPLGRTNASLALRVQVLRVVVRPSTEVPEGTDVTLTCQDSSGQPGISYTWYKNGRWLSEGLNASFTLRAVRRSDTAAYTCQVGRGLQGRRAPPTALRVLYGPEEPSFISLVEPQGGQQAVLLCTVNSFPPSDIVLSRGPGHEPLASTQGLADPRFTIQATPNALRVGMAGLELQDAGIYTCSANNSYGTASSSLHLDVGGVTITVEPSPEVLEGTTATMTCSSALWVGEDVNYTWYKNNRWLQEGPADSIILSHISSTDTGAYHCRASGMKGSITSALLSLSVLCEWPLGMDTDIQTHHQPHLPHADPPRDVSISTFLENHNGRVGIVLCTADSHPPSTITLVHHGHLLASSLAPASAPGVRASPSHNALQVDLGTVRPEDAGDYVCMANNSLGIAMASAYFNVDTLSHLLAFTILTGLLMAGISVATLALLALKLCPR</sequence>
<dbReference type="PANTHER" id="PTHR47243:SF1">
    <property type="entry name" value="SIALOADHESIN"/>
    <property type="match status" value="1"/>
</dbReference>
<dbReference type="GO" id="GO:0005770">
    <property type="term" value="C:late endosome"/>
    <property type="evidence" value="ECO:0007669"/>
    <property type="project" value="TreeGrafter"/>
</dbReference>
<keyword evidence="1" id="KW-0472">Membrane</keyword>
<dbReference type="Pfam" id="PF13895">
    <property type="entry name" value="Ig_2"/>
    <property type="match status" value="2"/>
</dbReference>
<dbReference type="GO" id="GO:0005886">
    <property type="term" value="C:plasma membrane"/>
    <property type="evidence" value="ECO:0007669"/>
    <property type="project" value="TreeGrafter"/>
</dbReference>
<dbReference type="SUPFAM" id="SSF48726">
    <property type="entry name" value="Immunoglobulin"/>
    <property type="match status" value="5"/>
</dbReference>
<dbReference type="Pfam" id="PF07679">
    <property type="entry name" value="I-set"/>
    <property type="match status" value="2"/>
</dbReference>
<dbReference type="SMART" id="SM00409">
    <property type="entry name" value="IG"/>
    <property type="match status" value="5"/>
</dbReference>
<keyword evidence="4" id="KW-1185">Reference proteome</keyword>
<dbReference type="InterPro" id="IPR013098">
    <property type="entry name" value="Ig_I-set"/>
</dbReference>
<protein>
    <submittedName>
        <fullName evidence="3">SN protein</fullName>
    </submittedName>
</protein>
<dbReference type="InterPro" id="IPR013783">
    <property type="entry name" value="Ig-like_fold"/>
</dbReference>
<accession>A0A852M466</accession>
<dbReference type="InterPro" id="IPR003599">
    <property type="entry name" value="Ig_sub"/>
</dbReference>
<feature type="domain" description="Ig-like" evidence="2">
    <location>
        <begin position="190"/>
        <end position="282"/>
    </location>
</feature>
<dbReference type="EMBL" id="WBNK01001997">
    <property type="protein sequence ID" value="NXX98279.1"/>
    <property type="molecule type" value="Genomic_DNA"/>
</dbReference>
<gene>
    <name evidence="3" type="primary">Siglec1_2</name>
    <name evidence="3" type="ORF">CENBEN_R14740</name>
</gene>
<feature type="transmembrane region" description="Helical" evidence="1">
    <location>
        <begin position="495"/>
        <end position="519"/>
    </location>
</feature>
<evidence type="ECO:0000256" key="1">
    <source>
        <dbReference type="SAM" id="Phobius"/>
    </source>
</evidence>
<dbReference type="InterPro" id="IPR007110">
    <property type="entry name" value="Ig-like_dom"/>
</dbReference>
<dbReference type="AlphaFoldDB" id="A0A852M466"/>
<dbReference type="GO" id="GO:0075512">
    <property type="term" value="P:clathrin-dependent endocytosis of virus by host cell"/>
    <property type="evidence" value="ECO:0007669"/>
    <property type="project" value="TreeGrafter"/>
</dbReference>
<organism evidence="3 4">
    <name type="scientific">Centropus bengalensis</name>
    <name type="common">lesser coucal</name>
    <dbReference type="NCBI Taxonomy" id="1463675"/>
    <lineage>
        <taxon>Eukaryota</taxon>
        <taxon>Metazoa</taxon>
        <taxon>Chordata</taxon>
        <taxon>Craniata</taxon>
        <taxon>Vertebrata</taxon>
        <taxon>Euteleostomi</taxon>
        <taxon>Archelosauria</taxon>
        <taxon>Archosauria</taxon>
        <taxon>Dinosauria</taxon>
        <taxon>Saurischia</taxon>
        <taxon>Theropoda</taxon>
        <taxon>Coelurosauria</taxon>
        <taxon>Aves</taxon>
        <taxon>Neognathae</taxon>
        <taxon>Neoaves</taxon>
        <taxon>Otidimorphae</taxon>
        <taxon>Cuculiformes</taxon>
        <taxon>Centropidae</taxon>
        <taxon>Centropus</taxon>
    </lineage>
</organism>
<dbReference type="GO" id="GO:0005769">
    <property type="term" value="C:early endosome"/>
    <property type="evidence" value="ECO:0007669"/>
    <property type="project" value="TreeGrafter"/>
</dbReference>